<accession>X1IN01</accession>
<organism evidence="2">
    <name type="scientific">marine sediment metagenome</name>
    <dbReference type="NCBI Taxonomy" id="412755"/>
    <lineage>
        <taxon>unclassified sequences</taxon>
        <taxon>metagenomes</taxon>
        <taxon>ecological metagenomes</taxon>
    </lineage>
</organism>
<dbReference type="EMBL" id="BARU01026842">
    <property type="protein sequence ID" value="GAH67469.1"/>
    <property type="molecule type" value="Genomic_DNA"/>
</dbReference>
<dbReference type="AlphaFoldDB" id="X1IN01"/>
<gene>
    <name evidence="2" type="ORF">S03H2_43075</name>
</gene>
<comment type="caution">
    <text evidence="2">The sequence shown here is derived from an EMBL/GenBank/DDBJ whole genome shotgun (WGS) entry which is preliminary data.</text>
</comment>
<reference evidence="2" key="1">
    <citation type="journal article" date="2014" name="Front. Microbiol.">
        <title>High frequency of phylogenetically diverse reductive dehalogenase-homologous genes in deep subseafloor sedimentary metagenomes.</title>
        <authorList>
            <person name="Kawai M."/>
            <person name="Futagami T."/>
            <person name="Toyoda A."/>
            <person name="Takaki Y."/>
            <person name="Nishi S."/>
            <person name="Hori S."/>
            <person name="Arai W."/>
            <person name="Tsubouchi T."/>
            <person name="Morono Y."/>
            <person name="Uchiyama I."/>
            <person name="Ito T."/>
            <person name="Fujiyama A."/>
            <person name="Inagaki F."/>
            <person name="Takami H."/>
        </authorList>
    </citation>
    <scope>NUCLEOTIDE SEQUENCE</scope>
    <source>
        <strain evidence="2">Expedition CK06-06</strain>
    </source>
</reference>
<name>X1IN01_9ZZZZ</name>
<evidence type="ECO:0000313" key="2">
    <source>
        <dbReference type="EMBL" id="GAH67469.1"/>
    </source>
</evidence>
<proteinExistence type="predicted"/>
<feature type="region of interest" description="Disordered" evidence="1">
    <location>
        <begin position="1"/>
        <end position="45"/>
    </location>
</feature>
<protein>
    <submittedName>
        <fullName evidence="2">Uncharacterized protein</fullName>
    </submittedName>
</protein>
<sequence>MEDRAISGYSQASTARKQKRPGATKTIDDAMQNDMAEEADAGPWI</sequence>
<evidence type="ECO:0000256" key="1">
    <source>
        <dbReference type="SAM" id="MobiDB-lite"/>
    </source>
</evidence>
<feature type="compositionally biased region" description="Acidic residues" evidence="1">
    <location>
        <begin position="35"/>
        <end position="45"/>
    </location>
</feature>